<sequence length="192" mass="22599">MSEHSLTVLLCVGLVEVLFKVLLPPGIMTNRRHFVDLTDEEKKFLAIVHALNTIVYPVIKDEFNIQCPDNELEKIRTEIYVHQPTRRSKGSRNDKNTSQKTNLYLTQKQREQLLSPIKEEARNLDLKLMIYILRRKNEEEGKTDYVDQLEVINTIRREIFQSSSGVLNEYKFQEILKLIKKVFENRGRGILR</sequence>
<dbReference type="OrthoDB" id="10435995at2759"/>
<keyword evidence="3" id="KW-1185">Reference proteome</keyword>
<reference evidence="2 3" key="1">
    <citation type="submission" date="2020-06" db="EMBL/GenBank/DDBJ databases">
        <authorList>
            <person name="Li R."/>
            <person name="Bekaert M."/>
        </authorList>
    </citation>
    <scope>NUCLEOTIDE SEQUENCE [LARGE SCALE GENOMIC DNA]</scope>
    <source>
        <strain evidence="3">wild</strain>
    </source>
</reference>
<name>A0A6J8EW62_MYTCO</name>
<accession>A0A6J8EW62</accession>
<dbReference type="AlphaFoldDB" id="A0A6J8EW62"/>
<proteinExistence type="predicted"/>
<organism evidence="2 3">
    <name type="scientific">Mytilus coruscus</name>
    <name type="common">Sea mussel</name>
    <dbReference type="NCBI Taxonomy" id="42192"/>
    <lineage>
        <taxon>Eukaryota</taxon>
        <taxon>Metazoa</taxon>
        <taxon>Spiralia</taxon>
        <taxon>Lophotrochozoa</taxon>
        <taxon>Mollusca</taxon>
        <taxon>Bivalvia</taxon>
        <taxon>Autobranchia</taxon>
        <taxon>Pteriomorphia</taxon>
        <taxon>Mytilida</taxon>
        <taxon>Mytiloidea</taxon>
        <taxon>Mytilidae</taxon>
        <taxon>Mytilinae</taxon>
        <taxon>Mytilus</taxon>
    </lineage>
</organism>
<keyword evidence="1" id="KW-0732">Signal</keyword>
<evidence type="ECO:0008006" key="4">
    <source>
        <dbReference type="Google" id="ProtNLM"/>
    </source>
</evidence>
<evidence type="ECO:0000313" key="3">
    <source>
        <dbReference type="Proteomes" id="UP000507470"/>
    </source>
</evidence>
<gene>
    <name evidence="2" type="ORF">MCOR_56640</name>
</gene>
<evidence type="ECO:0000256" key="1">
    <source>
        <dbReference type="SAM" id="SignalP"/>
    </source>
</evidence>
<dbReference type="EMBL" id="CACVKT020010061">
    <property type="protein sequence ID" value="CAC5424764.1"/>
    <property type="molecule type" value="Genomic_DNA"/>
</dbReference>
<feature type="signal peptide" evidence="1">
    <location>
        <begin position="1"/>
        <end position="19"/>
    </location>
</feature>
<protein>
    <recommendedName>
        <fullName evidence="4">DZIP3-like HEPN domain-containing protein</fullName>
    </recommendedName>
</protein>
<dbReference type="Proteomes" id="UP000507470">
    <property type="component" value="Unassembled WGS sequence"/>
</dbReference>
<evidence type="ECO:0000313" key="2">
    <source>
        <dbReference type="EMBL" id="CAC5424764.1"/>
    </source>
</evidence>
<feature type="chain" id="PRO_5026707538" description="DZIP3-like HEPN domain-containing protein" evidence="1">
    <location>
        <begin position="20"/>
        <end position="192"/>
    </location>
</feature>